<evidence type="ECO:0000313" key="2">
    <source>
        <dbReference type="Proteomes" id="UP001470230"/>
    </source>
</evidence>
<name>A0ABR2HWL8_9EUKA</name>
<protein>
    <submittedName>
        <fullName evidence="1">Uncharacterized protein</fullName>
    </submittedName>
</protein>
<reference evidence="1 2" key="1">
    <citation type="submission" date="2024-04" db="EMBL/GenBank/DDBJ databases">
        <title>Tritrichomonas musculus Genome.</title>
        <authorList>
            <person name="Alves-Ferreira E."/>
            <person name="Grigg M."/>
            <person name="Lorenzi H."/>
            <person name="Galac M."/>
        </authorList>
    </citation>
    <scope>NUCLEOTIDE SEQUENCE [LARGE SCALE GENOMIC DNA]</scope>
    <source>
        <strain evidence="1 2">EAF2021</strain>
    </source>
</reference>
<evidence type="ECO:0000313" key="1">
    <source>
        <dbReference type="EMBL" id="KAK8854006.1"/>
    </source>
</evidence>
<comment type="caution">
    <text evidence="1">The sequence shown here is derived from an EMBL/GenBank/DDBJ whole genome shotgun (WGS) entry which is preliminary data.</text>
</comment>
<keyword evidence="2" id="KW-1185">Reference proteome</keyword>
<proteinExistence type="predicted"/>
<dbReference type="Proteomes" id="UP001470230">
    <property type="component" value="Unassembled WGS sequence"/>
</dbReference>
<sequence length="105" mass="12608">MNILQHEIQKEKARFFFFFNRKDNIKEDKNGIIANTFFRDQNVALIRFGHQDIALFESHYSYMRIDQNAKKQCDKLIKILLNSFRITVDQIPTMNGNIIFKSRTY</sequence>
<accession>A0ABR2HWL8</accession>
<organism evidence="1 2">
    <name type="scientific">Tritrichomonas musculus</name>
    <dbReference type="NCBI Taxonomy" id="1915356"/>
    <lineage>
        <taxon>Eukaryota</taxon>
        <taxon>Metamonada</taxon>
        <taxon>Parabasalia</taxon>
        <taxon>Tritrichomonadida</taxon>
        <taxon>Tritrichomonadidae</taxon>
        <taxon>Tritrichomonas</taxon>
    </lineage>
</organism>
<gene>
    <name evidence="1" type="ORF">M9Y10_016555</name>
</gene>
<dbReference type="EMBL" id="JAPFFF010000021">
    <property type="protein sequence ID" value="KAK8854006.1"/>
    <property type="molecule type" value="Genomic_DNA"/>
</dbReference>